<reference evidence="4 5" key="1">
    <citation type="submission" date="2019-09" db="EMBL/GenBank/DDBJ databases">
        <authorList>
            <person name="Ou C."/>
        </authorList>
    </citation>
    <scope>NUCLEOTIDE SEQUENCE [LARGE SCALE GENOMIC DNA]</scope>
    <source>
        <strain evidence="4">S2</strain>
        <tissue evidence="4">Leaf</tissue>
    </source>
</reference>
<accession>A0A5N5F8Q6</accession>
<keyword evidence="5" id="KW-1185">Reference proteome</keyword>
<keyword evidence="3 4" id="KW-0808">Transferase</keyword>
<comment type="pathway">
    <text evidence="1">Glycan metabolism; pectin biosynthesis.</text>
</comment>
<comment type="caution">
    <text evidence="4">The sequence shown here is derived from an EMBL/GenBank/DDBJ whole genome shotgun (WGS) entry which is preliminary data.</text>
</comment>
<gene>
    <name evidence="4" type="ORF">D8674_009696</name>
</gene>
<name>A0A5N5F8Q6_9ROSA</name>
<evidence type="ECO:0000256" key="1">
    <source>
        <dbReference type="ARBA" id="ARBA00004877"/>
    </source>
</evidence>
<reference evidence="4 5" key="3">
    <citation type="submission" date="2019-11" db="EMBL/GenBank/DDBJ databases">
        <title>A de novo genome assembly of a pear dwarfing rootstock.</title>
        <authorList>
            <person name="Wang F."/>
            <person name="Wang J."/>
            <person name="Li S."/>
            <person name="Zhang Y."/>
            <person name="Fang M."/>
            <person name="Ma L."/>
            <person name="Zhao Y."/>
            <person name="Jiang S."/>
        </authorList>
    </citation>
    <scope>NUCLEOTIDE SEQUENCE [LARGE SCALE GENOMIC DNA]</scope>
    <source>
        <strain evidence="4">S2</strain>
        <tissue evidence="4">Leaf</tissue>
    </source>
</reference>
<sequence>MTLDTTYLRGFVVDVFSVIRQATYPENIVFHFTAASHCSCCSSNFHHIITSTFHLYYFNSNLVRGKISYSVHRTLDQPLTG</sequence>
<evidence type="ECO:0000256" key="3">
    <source>
        <dbReference type="ARBA" id="ARBA00022679"/>
    </source>
</evidence>
<reference evidence="5" key="2">
    <citation type="submission" date="2019-10" db="EMBL/GenBank/DDBJ databases">
        <title>A de novo genome assembly of a pear dwarfing rootstock.</title>
        <authorList>
            <person name="Wang F."/>
            <person name="Wang J."/>
            <person name="Li S."/>
            <person name="Zhang Y."/>
            <person name="Fang M."/>
            <person name="Ma L."/>
            <person name="Zhao Y."/>
            <person name="Jiang S."/>
        </authorList>
    </citation>
    <scope>NUCLEOTIDE SEQUENCE [LARGE SCALE GENOMIC DNA]</scope>
</reference>
<dbReference type="PANTHER" id="PTHR13778:SF13">
    <property type="entry name" value="GALACTURONOSYLTRANSFERASE-LIKE 3-RELATED"/>
    <property type="match status" value="1"/>
</dbReference>
<proteinExistence type="predicted"/>
<dbReference type="GO" id="GO:0016757">
    <property type="term" value="F:glycosyltransferase activity"/>
    <property type="evidence" value="ECO:0007669"/>
    <property type="project" value="UniProtKB-KW"/>
</dbReference>
<evidence type="ECO:0000313" key="5">
    <source>
        <dbReference type="Proteomes" id="UP000327157"/>
    </source>
</evidence>
<evidence type="ECO:0000256" key="2">
    <source>
        <dbReference type="ARBA" id="ARBA00022676"/>
    </source>
</evidence>
<dbReference type="InterPro" id="IPR050748">
    <property type="entry name" value="Glycosyltrans_8_dom-fam"/>
</dbReference>
<dbReference type="Proteomes" id="UP000327157">
    <property type="component" value="Chromosome 13"/>
</dbReference>
<dbReference type="OrthoDB" id="411524at2759"/>
<dbReference type="GO" id="GO:0005794">
    <property type="term" value="C:Golgi apparatus"/>
    <property type="evidence" value="ECO:0007669"/>
    <property type="project" value="TreeGrafter"/>
</dbReference>
<protein>
    <submittedName>
        <fullName evidence="4">Galacturonosyltransferase-like 3</fullName>
    </submittedName>
</protein>
<dbReference type="AlphaFoldDB" id="A0A5N5F8Q6"/>
<dbReference type="PANTHER" id="PTHR13778">
    <property type="entry name" value="GLYCOSYLTRANSFERASE 8 DOMAIN-CONTAINING PROTEIN"/>
    <property type="match status" value="1"/>
</dbReference>
<keyword evidence="2" id="KW-0328">Glycosyltransferase</keyword>
<evidence type="ECO:0000313" key="4">
    <source>
        <dbReference type="EMBL" id="KAB2599425.1"/>
    </source>
</evidence>
<organism evidence="4 5">
    <name type="scientific">Pyrus ussuriensis x Pyrus communis</name>
    <dbReference type="NCBI Taxonomy" id="2448454"/>
    <lineage>
        <taxon>Eukaryota</taxon>
        <taxon>Viridiplantae</taxon>
        <taxon>Streptophyta</taxon>
        <taxon>Embryophyta</taxon>
        <taxon>Tracheophyta</taxon>
        <taxon>Spermatophyta</taxon>
        <taxon>Magnoliopsida</taxon>
        <taxon>eudicotyledons</taxon>
        <taxon>Gunneridae</taxon>
        <taxon>Pentapetalae</taxon>
        <taxon>rosids</taxon>
        <taxon>fabids</taxon>
        <taxon>Rosales</taxon>
        <taxon>Rosaceae</taxon>
        <taxon>Amygdaloideae</taxon>
        <taxon>Maleae</taxon>
        <taxon>Pyrus</taxon>
    </lineage>
</organism>
<dbReference type="EMBL" id="SMOL01000753">
    <property type="protein sequence ID" value="KAB2599425.1"/>
    <property type="molecule type" value="Genomic_DNA"/>
</dbReference>